<keyword evidence="2" id="KW-1185">Reference proteome</keyword>
<evidence type="ECO:0000313" key="1">
    <source>
        <dbReference type="EMBL" id="WWC58107.1"/>
    </source>
</evidence>
<dbReference type="RefSeq" id="XP_065824230.1">
    <property type="nucleotide sequence ID" value="XM_065968158.1"/>
</dbReference>
<name>A0AAJ8KH09_9TREE</name>
<organism evidence="1 2">
    <name type="scientific">Kwoniella dejecticola CBS 10117</name>
    <dbReference type="NCBI Taxonomy" id="1296121"/>
    <lineage>
        <taxon>Eukaryota</taxon>
        <taxon>Fungi</taxon>
        <taxon>Dikarya</taxon>
        <taxon>Basidiomycota</taxon>
        <taxon>Agaricomycotina</taxon>
        <taxon>Tremellomycetes</taxon>
        <taxon>Tremellales</taxon>
        <taxon>Cryptococcaceae</taxon>
        <taxon>Kwoniella</taxon>
    </lineage>
</organism>
<dbReference type="GeneID" id="28964344"/>
<proteinExistence type="predicted"/>
<dbReference type="KEGG" id="kdj:28964344"/>
<reference evidence="1" key="2">
    <citation type="submission" date="2024-02" db="EMBL/GenBank/DDBJ databases">
        <title>Comparative genomics of Cryptococcus and Kwoniella reveals pathogenesis evolution and contrasting modes of karyotype evolution via chromosome fusion or intercentromeric recombination.</title>
        <authorList>
            <person name="Coelho M.A."/>
            <person name="David-Palma M."/>
            <person name="Shea T."/>
            <person name="Bowers K."/>
            <person name="McGinley-Smith S."/>
            <person name="Mohammad A.W."/>
            <person name="Gnirke A."/>
            <person name="Yurkov A.M."/>
            <person name="Nowrousian M."/>
            <person name="Sun S."/>
            <person name="Cuomo C.A."/>
            <person name="Heitman J."/>
        </authorList>
    </citation>
    <scope>NUCLEOTIDE SEQUENCE</scope>
    <source>
        <strain evidence="1">CBS 10117</strain>
    </source>
</reference>
<reference evidence="1" key="1">
    <citation type="submission" date="2013-07" db="EMBL/GenBank/DDBJ databases">
        <authorList>
            <consortium name="The Broad Institute Genome Sequencing Platform"/>
            <person name="Cuomo C."/>
            <person name="Litvintseva A."/>
            <person name="Chen Y."/>
            <person name="Heitman J."/>
            <person name="Sun S."/>
            <person name="Springer D."/>
            <person name="Dromer F."/>
            <person name="Young S.K."/>
            <person name="Zeng Q."/>
            <person name="Gargeya S."/>
            <person name="Fitzgerald M."/>
            <person name="Abouelleil A."/>
            <person name="Alvarado L."/>
            <person name="Berlin A.M."/>
            <person name="Chapman S.B."/>
            <person name="Dewar J."/>
            <person name="Goldberg J."/>
            <person name="Griggs A."/>
            <person name="Gujja S."/>
            <person name="Hansen M."/>
            <person name="Howarth C."/>
            <person name="Imamovic A."/>
            <person name="Larimer J."/>
            <person name="McCowan C."/>
            <person name="Murphy C."/>
            <person name="Pearson M."/>
            <person name="Priest M."/>
            <person name="Roberts A."/>
            <person name="Saif S."/>
            <person name="Shea T."/>
            <person name="Sykes S."/>
            <person name="Wortman J."/>
            <person name="Nusbaum C."/>
            <person name="Birren B."/>
        </authorList>
    </citation>
    <scope>NUCLEOTIDE SEQUENCE</scope>
    <source>
        <strain evidence="1">CBS 10117</strain>
    </source>
</reference>
<sequence length="76" mass="8608">MNAAEAYELNALPVTSFAFNEQLEGAVAEHRNKLKEVIVGDQRRHIRFGLYVTHTASHACKVVLPRKSRRIPSHNL</sequence>
<accession>A0AAJ8KH09</accession>
<dbReference type="EMBL" id="CP144530">
    <property type="protein sequence ID" value="WWC58107.1"/>
    <property type="molecule type" value="Genomic_DNA"/>
</dbReference>
<gene>
    <name evidence="1" type="ORF">I303_100642</name>
</gene>
<dbReference type="Proteomes" id="UP000078595">
    <property type="component" value="Chromosome 1"/>
</dbReference>
<protein>
    <submittedName>
        <fullName evidence="1">Uncharacterized protein</fullName>
    </submittedName>
</protein>
<evidence type="ECO:0000313" key="2">
    <source>
        <dbReference type="Proteomes" id="UP000078595"/>
    </source>
</evidence>
<dbReference type="AlphaFoldDB" id="A0AAJ8KH09"/>